<dbReference type="STRING" id="35722.A0A0B7MPB1"/>
<evidence type="ECO:0008006" key="5">
    <source>
        <dbReference type="Google" id="ProtNLM"/>
    </source>
</evidence>
<dbReference type="AlphaFoldDB" id="A0A0B7MPB1"/>
<accession>A0A0B7MPB1</accession>
<dbReference type="SUPFAM" id="SSF51735">
    <property type="entry name" value="NAD(P)-binding Rossmann-fold domains"/>
    <property type="match status" value="1"/>
</dbReference>
<dbReference type="OrthoDB" id="47007at2759"/>
<dbReference type="Pfam" id="PF13561">
    <property type="entry name" value="adh_short_C2"/>
    <property type="match status" value="1"/>
</dbReference>
<evidence type="ECO:0000313" key="3">
    <source>
        <dbReference type="EMBL" id="CEP06897.1"/>
    </source>
</evidence>
<evidence type="ECO:0000256" key="1">
    <source>
        <dbReference type="ARBA" id="ARBA00006484"/>
    </source>
</evidence>
<keyword evidence="4" id="KW-1185">Reference proteome</keyword>
<gene>
    <name evidence="3" type="primary">PARPA_00152.1 scaffold 368</name>
</gene>
<name>A0A0B7MPB1_9FUNG</name>
<protein>
    <recommendedName>
        <fullName evidence="5">Glucose 1-dehydrogenase</fullName>
    </recommendedName>
</protein>
<dbReference type="GO" id="GO:0016491">
    <property type="term" value="F:oxidoreductase activity"/>
    <property type="evidence" value="ECO:0007669"/>
    <property type="project" value="UniProtKB-KW"/>
</dbReference>
<dbReference type="PRINTS" id="PR00081">
    <property type="entry name" value="GDHRDH"/>
</dbReference>
<dbReference type="Gene3D" id="3.40.50.720">
    <property type="entry name" value="NAD(P)-binding Rossmann-like Domain"/>
    <property type="match status" value="1"/>
</dbReference>
<sequence length="274" mass="29623">MENLVCIITGANSLTGIGRAAVYAFAKKNARAIYATDIYDEHLASLAEDIYKSTGVECIPKRMDASSDDDIQDVIAEAITKFGRLDVFFANAGIAGPHPMKTETKDEFLKMMCSVPINSVYAAIKYASEAMEKTSEEKPQSSGSIIATASGLLAFDLVLVPCHILHRKQRNVINLCQSAAWRLRGKNIRVNAICPGLIETEMTKKALSLIQGNEFMEHAMKTNSALQRFGCPAEVAAMAAFLAGPESSFITGQDIKVDGGMTASLPYTPLFADN</sequence>
<keyword evidence="2" id="KW-0560">Oxidoreductase</keyword>
<reference evidence="3 4" key="1">
    <citation type="submission" date="2014-09" db="EMBL/GenBank/DDBJ databases">
        <authorList>
            <person name="Ellenberger Sabrina"/>
        </authorList>
    </citation>
    <scope>NUCLEOTIDE SEQUENCE [LARGE SCALE GENOMIC DNA]</scope>
    <source>
        <strain evidence="3 4">CBS 412.66</strain>
    </source>
</reference>
<evidence type="ECO:0000256" key="2">
    <source>
        <dbReference type="ARBA" id="ARBA00023002"/>
    </source>
</evidence>
<dbReference type="PANTHER" id="PTHR24321:SF8">
    <property type="entry name" value="ESTRADIOL 17-BETA-DEHYDROGENASE 8-RELATED"/>
    <property type="match status" value="1"/>
</dbReference>
<dbReference type="EMBL" id="LN718810">
    <property type="protein sequence ID" value="CEP06897.1"/>
    <property type="molecule type" value="Genomic_DNA"/>
</dbReference>
<dbReference type="InterPro" id="IPR036291">
    <property type="entry name" value="NAD(P)-bd_dom_sf"/>
</dbReference>
<dbReference type="PANTHER" id="PTHR24321">
    <property type="entry name" value="DEHYDROGENASES, SHORT CHAIN"/>
    <property type="match status" value="1"/>
</dbReference>
<dbReference type="Proteomes" id="UP000054107">
    <property type="component" value="Unassembled WGS sequence"/>
</dbReference>
<proteinExistence type="inferred from homology"/>
<dbReference type="InterPro" id="IPR002347">
    <property type="entry name" value="SDR_fam"/>
</dbReference>
<dbReference type="CDD" id="cd05233">
    <property type="entry name" value="SDR_c"/>
    <property type="match status" value="1"/>
</dbReference>
<comment type="similarity">
    <text evidence="1">Belongs to the short-chain dehydrogenases/reductases (SDR) family.</text>
</comment>
<organism evidence="3 4">
    <name type="scientific">Parasitella parasitica</name>
    <dbReference type="NCBI Taxonomy" id="35722"/>
    <lineage>
        <taxon>Eukaryota</taxon>
        <taxon>Fungi</taxon>
        <taxon>Fungi incertae sedis</taxon>
        <taxon>Mucoromycota</taxon>
        <taxon>Mucoromycotina</taxon>
        <taxon>Mucoromycetes</taxon>
        <taxon>Mucorales</taxon>
        <taxon>Mucorineae</taxon>
        <taxon>Mucoraceae</taxon>
        <taxon>Parasitella</taxon>
    </lineage>
</organism>
<evidence type="ECO:0000313" key="4">
    <source>
        <dbReference type="Proteomes" id="UP000054107"/>
    </source>
</evidence>